<evidence type="ECO:0000256" key="6">
    <source>
        <dbReference type="ARBA" id="ARBA00022692"/>
    </source>
</evidence>
<evidence type="ECO:0000256" key="12">
    <source>
        <dbReference type="ARBA" id="ARBA00023136"/>
    </source>
</evidence>
<evidence type="ECO:0000256" key="15">
    <source>
        <dbReference type="SAM" id="Phobius"/>
    </source>
</evidence>
<proteinExistence type="predicted"/>
<evidence type="ECO:0000256" key="2">
    <source>
        <dbReference type="ARBA" id="ARBA00004141"/>
    </source>
</evidence>
<dbReference type="SUPFAM" id="SSF57850">
    <property type="entry name" value="RING/U-box"/>
    <property type="match status" value="1"/>
</dbReference>
<dbReference type="GO" id="GO:0016020">
    <property type="term" value="C:membrane"/>
    <property type="evidence" value="ECO:0007669"/>
    <property type="project" value="UniProtKB-SubCell"/>
</dbReference>
<sequence length="516" mass="58521">MATPSVQRPTRVFIRDNRGNMEVMDTFPDDLPAELERAGIRTRNTRPVPGGLWGKILVFIGQVGPDARLRSKLMSFVWSASFGLVQFVVITTLLVYSSKHESPTMPGESEWKACERPLGTWNTIWIIRNFFACSYAYWTWRVEVKADQLRRGLTGSSRSPDLENTLTARPARHPRHNTRAGRDPMSPLTSNFDVTMNDERHTRPATPPVYLARLGNLTDALGIVWFLTAHILVYTSVKTCRFAAPHLWWLSFSIICILYFMILEVFLVGLVVFIFWPVFYLAWNIFLLCIGRHPMQRTPLKHQIGEVPQSVVDQIPLVLYIPSPPDESSPDPEKEKDGDSPSVPYTYPPHSGKQPVKKRRFVFFRRSKKTKSGSRKGRSGDEDGEPQTWEDNWVPGDYPFVRLEGHRASCAICLLDYEPPRRKGSYGSHDTAAAPKVPASPPSAEPEVQEVQVDELTQEDADRLKLEDAGEGAQPLRLLWCGHVFHKTCIDPWLTDVSGRCPICQRSVQEPKKGTK</sequence>
<evidence type="ECO:0000256" key="7">
    <source>
        <dbReference type="ARBA" id="ARBA00022723"/>
    </source>
</evidence>
<organism evidence="17 18">
    <name type="scientific">Phlebiopsis gigantea (strain 11061_1 CR5-6)</name>
    <name type="common">White-rot fungus</name>
    <name type="synonym">Peniophora gigantea</name>
    <dbReference type="NCBI Taxonomy" id="745531"/>
    <lineage>
        <taxon>Eukaryota</taxon>
        <taxon>Fungi</taxon>
        <taxon>Dikarya</taxon>
        <taxon>Basidiomycota</taxon>
        <taxon>Agaricomycotina</taxon>
        <taxon>Agaricomycetes</taxon>
        <taxon>Polyporales</taxon>
        <taxon>Phanerochaetaceae</taxon>
        <taxon>Phlebiopsis</taxon>
    </lineage>
</organism>
<dbReference type="UniPathway" id="UPA00143"/>
<feature type="transmembrane region" description="Helical" evidence="15">
    <location>
        <begin position="217"/>
        <end position="235"/>
    </location>
</feature>
<dbReference type="InterPro" id="IPR001841">
    <property type="entry name" value="Znf_RING"/>
</dbReference>
<evidence type="ECO:0000256" key="4">
    <source>
        <dbReference type="ARBA" id="ARBA00012483"/>
    </source>
</evidence>
<gene>
    <name evidence="17" type="ORF">PHLGIDRAFT_33625</name>
</gene>
<keyword evidence="11 15" id="KW-1133">Transmembrane helix</keyword>
<dbReference type="Pfam" id="PF12678">
    <property type="entry name" value="zf-rbx1"/>
    <property type="match status" value="1"/>
</dbReference>
<dbReference type="GO" id="GO:0008270">
    <property type="term" value="F:zinc ion binding"/>
    <property type="evidence" value="ECO:0007669"/>
    <property type="project" value="UniProtKB-KW"/>
</dbReference>
<dbReference type="Gene3D" id="3.30.40.10">
    <property type="entry name" value="Zinc/RING finger domain, C3HC4 (zinc finger)"/>
    <property type="match status" value="1"/>
</dbReference>
<evidence type="ECO:0000313" key="17">
    <source>
        <dbReference type="EMBL" id="KIP10867.1"/>
    </source>
</evidence>
<feature type="compositionally biased region" description="Polar residues" evidence="14">
    <location>
        <begin position="156"/>
        <end position="167"/>
    </location>
</feature>
<dbReference type="PANTHER" id="PTHR45977:SF4">
    <property type="entry name" value="RING-TYPE DOMAIN-CONTAINING PROTEIN"/>
    <property type="match status" value="1"/>
</dbReference>
<comment type="pathway">
    <text evidence="3">Protein modification; protein ubiquitination.</text>
</comment>
<feature type="region of interest" description="Disordered" evidence="14">
    <location>
        <begin position="367"/>
        <end position="394"/>
    </location>
</feature>
<dbReference type="PANTHER" id="PTHR45977">
    <property type="entry name" value="TARGET OF ERK KINASE MPK-1"/>
    <property type="match status" value="1"/>
</dbReference>
<feature type="region of interest" description="Disordered" evidence="14">
    <location>
        <begin position="325"/>
        <end position="355"/>
    </location>
</feature>
<feature type="region of interest" description="Disordered" evidence="14">
    <location>
        <begin position="156"/>
        <end position="188"/>
    </location>
</feature>
<dbReference type="GO" id="GO:0061630">
    <property type="term" value="F:ubiquitin protein ligase activity"/>
    <property type="evidence" value="ECO:0007669"/>
    <property type="project" value="UniProtKB-EC"/>
</dbReference>
<comment type="catalytic activity">
    <reaction evidence="1">
        <text>S-ubiquitinyl-[E2 ubiquitin-conjugating enzyme]-L-cysteine + [acceptor protein]-L-lysine = [E2 ubiquitin-conjugating enzyme]-L-cysteine + N(6)-ubiquitinyl-[acceptor protein]-L-lysine.</text>
        <dbReference type="EC" id="2.3.2.27"/>
    </reaction>
</comment>
<keyword evidence="10" id="KW-0862">Zinc</keyword>
<keyword evidence="5" id="KW-0808">Transferase</keyword>
<dbReference type="SMART" id="SM00184">
    <property type="entry name" value="RING"/>
    <property type="match status" value="1"/>
</dbReference>
<keyword evidence="9" id="KW-0833">Ubl conjugation pathway</keyword>
<comment type="subcellular location">
    <subcellularLocation>
        <location evidence="2">Membrane</location>
        <topology evidence="2">Multi-pass membrane protein</topology>
    </subcellularLocation>
</comment>
<name>A0A0C3SCF3_PHLG1</name>
<reference evidence="17 18" key="1">
    <citation type="journal article" date="2014" name="PLoS Genet.">
        <title>Analysis of the Phlebiopsis gigantea genome, transcriptome and secretome provides insight into its pioneer colonization strategies of wood.</title>
        <authorList>
            <person name="Hori C."/>
            <person name="Ishida T."/>
            <person name="Igarashi K."/>
            <person name="Samejima M."/>
            <person name="Suzuki H."/>
            <person name="Master E."/>
            <person name="Ferreira P."/>
            <person name="Ruiz-Duenas F.J."/>
            <person name="Held B."/>
            <person name="Canessa P."/>
            <person name="Larrondo L.F."/>
            <person name="Schmoll M."/>
            <person name="Druzhinina I.S."/>
            <person name="Kubicek C.P."/>
            <person name="Gaskell J.A."/>
            <person name="Kersten P."/>
            <person name="St John F."/>
            <person name="Glasner J."/>
            <person name="Sabat G."/>
            <person name="Splinter BonDurant S."/>
            <person name="Syed K."/>
            <person name="Yadav J."/>
            <person name="Mgbeahuruike A.C."/>
            <person name="Kovalchuk A."/>
            <person name="Asiegbu F.O."/>
            <person name="Lackner G."/>
            <person name="Hoffmeister D."/>
            <person name="Rencoret J."/>
            <person name="Gutierrez A."/>
            <person name="Sun H."/>
            <person name="Lindquist E."/>
            <person name="Barry K."/>
            <person name="Riley R."/>
            <person name="Grigoriev I.V."/>
            <person name="Henrissat B."/>
            <person name="Kues U."/>
            <person name="Berka R.M."/>
            <person name="Martinez A.T."/>
            <person name="Covert S.F."/>
            <person name="Blanchette R.A."/>
            <person name="Cullen D."/>
        </authorList>
    </citation>
    <scope>NUCLEOTIDE SEQUENCE [LARGE SCALE GENOMIC DNA]</scope>
    <source>
        <strain evidence="17 18">11061_1 CR5-6</strain>
    </source>
</reference>
<dbReference type="Proteomes" id="UP000053257">
    <property type="component" value="Unassembled WGS sequence"/>
</dbReference>
<feature type="region of interest" description="Disordered" evidence="14">
    <location>
        <begin position="423"/>
        <end position="452"/>
    </location>
</feature>
<feature type="compositionally biased region" description="Basic residues" evidence="14">
    <location>
        <begin position="367"/>
        <end position="377"/>
    </location>
</feature>
<keyword evidence="7" id="KW-0479">Metal-binding</keyword>
<evidence type="ECO:0000256" key="14">
    <source>
        <dbReference type="SAM" id="MobiDB-lite"/>
    </source>
</evidence>
<dbReference type="HOGENOM" id="CLU_026647_0_0_1"/>
<evidence type="ECO:0000256" key="10">
    <source>
        <dbReference type="ARBA" id="ARBA00022833"/>
    </source>
</evidence>
<dbReference type="EMBL" id="KN840450">
    <property type="protein sequence ID" value="KIP10867.1"/>
    <property type="molecule type" value="Genomic_DNA"/>
</dbReference>
<feature type="domain" description="RING-type" evidence="16">
    <location>
        <begin position="410"/>
        <end position="505"/>
    </location>
</feature>
<evidence type="ECO:0000256" key="1">
    <source>
        <dbReference type="ARBA" id="ARBA00000900"/>
    </source>
</evidence>
<feature type="compositionally biased region" description="Basic residues" evidence="14">
    <location>
        <begin position="170"/>
        <end position="179"/>
    </location>
</feature>
<dbReference type="GO" id="GO:0016567">
    <property type="term" value="P:protein ubiquitination"/>
    <property type="evidence" value="ECO:0007669"/>
    <property type="project" value="UniProtKB-UniPathway"/>
</dbReference>
<dbReference type="OrthoDB" id="8062037at2759"/>
<dbReference type="PROSITE" id="PS50089">
    <property type="entry name" value="ZF_RING_2"/>
    <property type="match status" value="1"/>
</dbReference>
<dbReference type="InterPro" id="IPR013083">
    <property type="entry name" value="Znf_RING/FYVE/PHD"/>
</dbReference>
<dbReference type="AlphaFoldDB" id="A0A0C3SCF3"/>
<feature type="transmembrane region" description="Helical" evidence="15">
    <location>
        <begin position="76"/>
        <end position="96"/>
    </location>
</feature>
<feature type="transmembrane region" description="Helical" evidence="15">
    <location>
        <begin position="247"/>
        <end position="267"/>
    </location>
</feature>
<evidence type="ECO:0000259" key="16">
    <source>
        <dbReference type="PROSITE" id="PS50089"/>
    </source>
</evidence>
<dbReference type="GO" id="GO:0006511">
    <property type="term" value="P:ubiquitin-dependent protein catabolic process"/>
    <property type="evidence" value="ECO:0007669"/>
    <property type="project" value="TreeGrafter"/>
</dbReference>
<dbReference type="STRING" id="745531.A0A0C3SCF3"/>
<evidence type="ECO:0000256" key="5">
    <source>
        <dbReference type="ARBA" id="ARBA00022679"/>
    </source>
</evidence>
<keyword evidence="18" id="KW-1185">Reference proteome</keyword>
<evidence type="ECO:0000256" key="9">
    <source>
        <dbReference type="ARBA" id="ARBA00022786"/>
    </source>
</evidence>
<keyword evidence="12 15" id="KW-0472">Membrane</keyword>
<evidence type="ECO:0000313" key="18">
    <source>
        <dbReference type="Proteomes" id="UP000053257"/>
    </source>
</evidence>
<evidence type="ECO:0000256" key="8">
    <source>
        <dbReference type="ARBA" id="ARBA00022771"/>
    </source>
</evidence>
<feature type="transmembrane region" description="Helical" evidence="15">
    <location>
        <begin position="273"/>
        <end position="291"/>
    </location>
</feature>
<protein>
    <recommendedName>
        <fullName evidence="4">RING-type E3 ubiquitin transferase</fullName>
        <ecNumber evidence="4">2.3.2.27</ecNumber>
    </recommendedName>
</protein>
<accession>A0A0C3SCF3</accession>
<evidence type="ECO:0000256" key="3">
    <source>
        <dbReference type="ARBA" id="ARBA00004906"/>
    </source>
</evidence>
<dbReference type="EC" id="2.3.2.27" evidence="4"/>
<dbReference type="InterPro" id="IPR024766">
    <property type="entry name" value="Znf_RING_H2"/>
</dbReference>
<keyword evidence="8 13" id="KW-0863">Zinc-finger</keyword>
<keyword evidence="6 15" id="KW-0812">Transmembrane</keyword>
<evidence type="ECO:0000256" key="11">
    <source>
        <dbReference type="ARBA" id="ARBA00022989"/>
    </source>
</evidence>
<evidence type="ECO:0000256" key="13">
    <source>
        <dbReference type="PROSITE-ProRule" id="PRU00175"/>
    </source>
</evidence>